<dbReference type="GO" id="GO:0016020">
    <property type="term" value="C:membrane"/>
    <property type="evidence" value="ECO:0007669"/>
    <property type="project" value="UniProtKB-SubCell"/>
</dbReference>
<dbReference type="Pfam" id="PF01594">
    <property type="entry name" value="AI-2E_transport"/>
    <property type="match status" value="1"/>
</dbReference>
<feature type="region of interest" description="Disordered" evidence="6">
    <location>
        <begin position="335"/>
        <end position="419"/>
    </location>
</feature>
<keyword evidence="9" id="KW-1185">Reference proteome</keyword>
<feature type="transmembrane region" description="Helical" evidence="7">
    <location>
        <begin position="88"/>
        <end position="110"/>
    </location>
</feature>
<feature type="compositionally biased region" description="Gly residues" evidence="6">
    <location>
        <begin position="368"/>
        <end position="383"/>
    </location>
</feature>
<accession>A0ABD5X071</accession>
<feature type="transmembrane region" description="Helical" evidence="7">
    <location>
        <begin position="287"/>
        <end position="315"/>
    </location>
</feature>
<evidence type="ECO:0000256" key="6">
    <source>
        <dbReference type="SAM" id="MobiDB-lite"/>
    </source>
</evidence>
<comment type="subcellular location">
    <subcellularLocation>
        <location evidence="1">Membrane</location>
        <topology evidence="1">Multi-pass membrane protein</topology>
    </subcellularLocation>
</comment>
<comment type="caution">
    <text evidence="8">The sequence shown here is derived from an EMBL/GenBank/DDBJ whole genome shotgun (WGS) entry which is preliminary data.</text>
</comment>
<dbReference type="AlphaFoldDB" id="A0ABD5X071"/>
<gene>
    <name evidence="8" type="ORF">ACFQKD_07635</name>
</gene>
<reference evidence="8 9" key="1">
    <citation type="journal article" date="2019" name="Int. J. Syst. Evol. Microbiol.">
        <title>The Global Catalogue of Microorganisms (GCM) 10K type strain sequencing project: providing services to taxonomists for standard genome sequencing and annotation.</title>
        <authorList>
            <consortium name="The Broad Institute Genomics Platform"/>
            <consortium name="The Broad Institute Genome Sequencing Center for Infectious Disease"/>
            <person name="Wu L."/>
            <person name="Ma J."/>
        </authorList>
    </citation>
    <scope>NUCLEOTIDE SEQUENCE [LARGE SCALE GENOMIC DNA]</scope>
    <source>
        <strain evidence="8 9">DT55</strain>
    </source>
</reference>
<comment type="similarity">
    <text evidence="2">Belongs to the autoinducer-2 exporter (AI-2E) (TC 2.A.86) family.</text>
</comment>
<evidence type="ECO:0000256" key="4">
    <source>
        <dbReference type="ARBA" id="ARBA00022989"/>
    </source>
</evidence>
<keyword evidence="4 7" id="KW-1133">Transmembrane helix</keyword>
<evidence type="ECO:0000256" key="7">
    <source>
        <dbReference type="SAM" id="Phobius"/>
    </source>
</evidence>
<dbReference type="PROSITE" id="PS51318">
    <property type="entry name" value="TAT"/>
    <property type="match status" value="1"/>
</dbReference>
<feature type="compositionally biased region" description="Acidic residues" evidence="6">
    <location>
        <begin position="387"/>
        <end position="404"/>
    </location>
</feature>
<dbReference type="EMBL" id="JBHTAG010000002">
    <property type="protein sequence ID" value="MFC7097174.1"/>
    <property type="molecule type" value="Genomic_DNA"/>
</dbReference>
<feature type="transmembrane region" description="Helical" evidence="7">
    <location>
        <begin position="58"/>
        <end position="81"/>
    </location>
</feature>
<proteinExistence type="inferred from homology"/>
<dbReference type="RefSeq" id="WP_276238352.1">
    <property type="nucleotide sequence ID" value="NZ_CP119989.1"/>
</dbReference>
<feature type="compositionally biased region" description="Gly residues" evidence="6">
    <location>
        <begin position="344"/>
        <end position="356"/>
    </location>
</feature>
<evidence type="ECO:0000256" key="2">
    <source>
        <dbReference type="ARBA" id="ARBA00009773"/>
    </source>
</evidence>
<protein>
    <submittedName>
        <fullName evidence="8">AI-2E family transporter</fullName>
    </submittedName>
</protein>
<dbReference type="GeneID" id="79268925"/>
<evidence type="ECO:0000256" key="1">
    <source>
        <dbReference type="ARBA" id="ARBA00004141"/>
    </source>
</evidence>
<dbReference type="InterPro" id="IPR002549">
    <property type="entry name" value="AI-2E-like"/>
</dbReference>
<feature type="transmembrane region" description="Helical" evidence="7">
    <location>
        <begin position="216"/>
        <end position="243"/>
    </location>
</feature>
<sequence>MQPSRRTALAALLAGLLVVTAAVLESVLSTVVFAITVAYVLYPLRQWISARGYPDRVAAGTATVAGFLGVVALAAPLSYVLYRRRRDLLDFFATIPAEIVIDLGSMVYVVETDAVFVTAQTTLRALAISLAGAAPVIALKLVVFGILVYGLLLKPRAPRVALLRLCPGEYHDVLLALHRRTASTLRAIYVLQGATAVGTFVVALATFAALGYQSPFALAVVAGVLQFVPVLGPSVVVVVLAVVDLVAGDTFRAMIVFVVGLILIGFVPDAVIRPRLAGGATDLPVSVYFVGFVGGLLTLGAIGFVVGPLVVALLAETVSLLSQNGVTTQQQLLGSVSTATRGSRSGGGDGAGGFPSGGDADHVVDGGASAGGAGDGGDGGGAGDSAETGDDDGAGTDGDEDDGDAGGGAGSGTADDPTR</sequence>
<dbReference type="PANTHER" id="PTHR21716:SF4">
    <property type="entry name" value="TRANSMEMBRANE PROTEIN 245"/>
    <property type="match status" value="1"/>
</dbReference>
<evidence type="ECO:0000313" key="8">
    <source>
        <dbReference type="EMBL" id="MFC7097174.1"/>
    </source>
</evidence>
<dbReference type="InterPro" id="IPR006311">
    <property type="entry name" value="TAT_signal"/>
</dbReference>
<feature type="transmembrane region" description="Helical" evidence="7">
    <location>
        <begin position="250"/>
        <end position="267"/>
    </location>
</feature>
<dbReference type="Proteomes" id="UP001596388">
    <property type="component" value="Unassembled WGS sequence"/>
</dbReference>
<evidence type="ECO:0000313" key="9">
    <source>
        <dbReference type="Proteomes" id="UP001596388"/>
    </source>
</evidence>
<keyword evidence="5 7" id="KW-0472">Membrane</keyword>
<keyword evidence="3 7" id="KW-0812">Transmembrane</keyword>
<name>A0ABD5X071_9EURY</name>
<evidence type="ECO:0000256" key="3">
    <source>
        <dbReference type="ARBA" id="ARBA00022692"/>
    </source>
</evidence>
<feature type="transmembrane region" description="Helical" evidence="7">
    <location>
        <begin position="187"/>
        <end position="210"/>
    </location>
</feature>
<organism evidence="8 9">
    <name type="scientific">Halobaculum marinum</name>
    <dbReference type="NCBI Taxonomy" id="3031996"/>
    <lineage>
        <taxon>Archaea</taxon>
        <taxon>Methanobacteriati</taxon>
        <taxon>Methanobacteriota</taxon>
        <taxon>Stenosarchaea group</taxon>
        <taxon>Halobacteria</taxon>
        <taxon>Halobacteriales</taxon>
        <taxon>Haloferacaceae</taxon>
        <taxon>Halobaculum</taxon>
    </lineage>
</organism>
<evidence type="ECO:0000256" key="5">
    <source>
        <dbReference type="ARBA" id="ARBA00023136"/>
    </source>
</evidence>
<feature type="transmembrane region" description="Helical" evidence="7">
    <location>
        <begin position="130"/>
        <end position="152"/>
    </location>
</feature>
<dbReference type="PANTHER" id="PTHR21716">
    <property type="entry name" value="TRANSMEMBRANE PROTEIN"/>
    <property type="match status" value="1"/>
</dbReference>